<dbReference type="RefSeq" id="WP_100211592.1">
    <property type="nucleotide sequence ID" value="NZ_CP138495.1"/>
</dbReference>
<dbReference type="OrthoDB" id="9781481at2"/>
<dbReference type="SUPFAM" id="SSF52540">
    <property type="entry name" value="P-loop containing nucleoside triphosphate hydrolases"/>
    <property type="match status" value="1"/>
</dbReference>
<protein>
    <recommendedName>
        <fullName evidence="1">AAA+ ATPase domain-containing protein</fullName>
    </recommendedName>
</protein>
<dbReference type="InterPro" id="IPR011704">
    <property type="entry name" value="ATPase_dyneun-rel_AAA"/>
</dbReference>
<dbReference type="KEGG" id="tmar:MARIT_2437"/>
<dbReference type="InterPro" id="IPR003593">
    <property type="entry name" value="AAA+_ATPase"/>
</dbReference>
<reference evidence="2 3" key="1">
    <citation type="submission" date="2016-11" db="EMBL/GenBank/DDBJ databases">
        <authorList>
            <person name="Jaros S."/>
            <person name="Januszkiewicz K."/>
            <person name="Wedrychowicz H."/>
        </authorList>
    </citation>
    <scope>NUCLEOTIDE SEQUENCE [LARGE SCALE GENOMIC DNA]</scope>
    <source>
        <strain evidence="2">NCIMB 2154T</strain>
    </source>
</reference>
<accession>A0A2H1EBQ6</accession>
<sequence>MRNPNWARIHELFDEFINSFVIHKNSILTDDTNILSIETINSIQGRFIENYNDNDEKDLKFQKKLASQFEGASYNEKLVFAHAEWLWSYSVNDLQTATKKNYTKTITGLEHSKINDEPYKYGFGSAGQFHKTNKYWEIAFNIELIKTLVEKQSEGADLEELKKWVEAICLYLKYNRENETYFVDVKFRERFQNKALTMCNILTYCAFPGRYERIASNGHKAQIYHTFRSLIKEEEGENTNADECILLIREKLNKWRNEGFDFYENDLRKLWNYSASDIPYDELQAILYKKAIVLYGPPGTSKTHSANTIANALIKESYLKNKGNLDTFFSNSESIVNDRIHRLQLHANYTYEDFVAGMQLVDKQTKPQKGKLFEYCALAKNDSDNLPHVLILDEINRVDLSRVFGEVFSAMENRNEDIVTAVGNFKLNIPDNLYIIGTMNEIDFSLEQIDFALRRRFLWFPYGYNAGILQDIAYLKNEKQKAGLSHRDIERLINAANALNIAISNEDELGKQFEIGHTFFAEIVDIYSSFKAINNKTNRIKDKLFRANGPATILWDISIQPILEAYLGNVEEDEKKKTIQDLNNTFFQASLD</sequence>
<gene>
    <name evidence="2" type="ORF">MARIT_2437</name>
</gene>
<feature type="domain" description="AAA+ ATPase" evidence="1">
    <location>
        <begin position="288"/>
        <end position="463"/>
    </location>
</feature>
<dbReference type="PANTHER" id="PTHR37291">
    <property type="entry name" value="5-METHYLCYTOSINE-SPECIFIC RESTRICTION ENZYME B"/>
    <property type="match status" value="1"/>
</dbReference>
<dbReference type="Proteomes" id="UP000231564">
    <property type="component" value="Chromosome MARIT"/>
</dbReference>
<dbReference type="PANTHER" id="PTHR37291:SF1">
    <property type="entry name" value="TYPE IV METHYL-DIRECTED RESTRICTION ENZYME ECOKMCRB SUBUNIT"/>
    <property type="match status" value="1"/>
</dbReference>
<dbReference type="CDD" id="cd00009">
    <property type="entry name" value="AAA"/>
    <property type="match status" value="1"/>
</dbReference>
<evidence type="ECO:0000259" key="1">
    <source>
        <dbReference type="SMART" id="SM00382"/>
    </source>
</evidence>
<name>A0A2H1EBQ6_9FLAO</name>
<dbReference type="EMBL" id="LT634361">
    <property type="protein sequence ID" value="SFZ83996.1"/>
    <property type="molecule type" value="Genomic_DNA"/>
</dbReference>
<dbReference type="InterPro" id="IPR027417">
    <property type="entry name" value="P-loop_NTPase"/>
</dbReference>
<dbReference type="Pfam" id="PF07728">
    <property type="entry name" value="AAA_5"/>
    <property type="match status" value="1"/>
</dbReference>
<dbReference type="Gene3D" id="3.40.50.300">
    <property type="entry name" value="P-loop containing nucleotide triphosphate hydrolases"/>
    <property type="match status" value="1"/>
</dbReference>
<dbReference type="SMART" id="SM00382">
    <property type="entry name" value="AAA"/>
    <property type="match status" value="1"/>
</dbReference>
<dbReference type="GeneID" id="47723908"/>
<keyword evidence="3" id="KW-1185">Reference proteome</keyword>
<dbReference type="AlphaFoldDB" id="A0A2H1EBQ6"/>
<evidence type="ECO:0000313" key="2">
    <source>
        <dbReference type="EMBL" id="SFZ83996.1"/>
    </source>
</evidence>
<proteinExistence type="predicted"/>
<evidence type="ECO:0000313" key="3">
    <source>
        <dbReference type="Proteomes" id="UP000231564"/>
    </source>
</evidence>
<dbReference type="REBASE" id="226056">
    <property type="entry name" value="Tma2154McrBCP"/>
</dbReference>
<dbReference type="GO" id="GO:0005524">
    <property type="term" value="F:ATP binding"/>
    <property type="evidence" value="ECO:0007669"/>
    <property type="project" value="InterPro"/>
</dbReference>
<organism evidence="2 3">
    <name type="scientific">Tenacibaculum maritimum NCIMB 2154</name>
    <dbReference type="NCBI Taxonomy" id="1349785"/>
    <lineage>
        <taxon>Bacteria</taxon>
        <taxon>Pseudomonadati</taxon>
        <taxon>Bacteroidota</taxon>
        <taxon>Flavobacteriia</taxon>
        <taxon>Flavobacteriales</taxon>
        <taxon>Flavobacteriaceae</taxon>
        <taxon>Tenacibaculum</taxon>
    </lineage>
</organism>
<dbReference type="GO" id="GO:0016887">
    <property type="term" value="F:ATP hydrolysis activity"/>
    <property type="evidence" value="ECO:0007669"/>
    <property type="project" value="InterPro"/>
</dbReference>
<dbReference type="InterPro" id="IPR052934">
    <property type="entry name" value="Methyl-DNA_Rec/Restrict_Enz"/>
</dbReference>